<keyword evidence="3" id="KW-0378">Hydrolase</keyword>
<dbReference type="Gene3D" id="3.90.226.10">
    <property type="entry name" value="2-enoyl-CoA Hydratase, Chain A, domain 1"/>
    <property type="match status" value="1"/>
</dbReference>
<dbReference type="InterPro" id="IPR029045">
    <property type="entry name" value="ClpP/crotonase-like_dom_sf"/>
</dbReference>
<keyword evidence="7" id="KW-1185">Reference proteome</keyword>
<dbReference type="PANTHER" id="PTHR33209">
    <property type="entry name" value="PROTEASE 4"/>
    <property type="match status" value="1"/>
</dbReference>
<name>A0ABU5QL79_9BACT</name>
<comment type="caution">
    <text evidence="6">The sequence shown here is derived from an EMBL/GenBank/DDBJ whole genome shotgun (WGS) entry which is preliminary data.</text>
</comment>
<evidence type="ECO:0000256" key="4">
    <source>
        <dbReference type="ARBA" id="ARBA00022825"/>
    </source>
</evidence>
<evidence type="ECO:0000313" key="7">
    <source>
        <dbReference type="Proteomes" id="UP001304671"/>
    </source>
</evidence>
<evidence type="ECO:0000256" key="1">
    <source>
        <dbReference type="ARBA" id="ARBA00008683"/>
    </source>
</evidence>
<keyword evidence="4" id="KW-0720">Serine protease</keyword>
<evidence type="ECO:0000256" key="2">
    <source>
        <dbReference type="ARBA" id="ARBA00022670"/>
    </source>
</evidence>
<comment type="similarity">
    <text evidence="1">Belongs to the peptidase S49 family.</text>
</comment>
<proteinExistence type="inferred from homology"/>
<dbReference type="Proteomes" id="UP001304671">
    <property type="component" value="Unassembled WGS sequence"/>
</dbReference>
<evidence type="ECO:0000313" key="6">
    <source>
        <dbReference type="EMBL" id="MEA5257196.1"/>
    </source>
</evidence>
<accession>A0ABU5QL79</accession>
<evidence type="ECO:0000256" key="3">
    <source>
        <dbReference type="ARBA" id="ARBA00022801"/>
    </source>
</evidence>
<evidence type="ECO:0000259" key="5">
    <source>
        <dbReference type="Pfam" id="PF01343"/>
    </source>
</evidence>
<protein>
    <submittedName>
        <fullName evidence="6">S49 family peptidase</fullName>
    </submittedName>
</protein>
<dbReference type="Pfam" id="PF01343">
    <property type="entry name" value="Peptidase_S49"/>
    <property type="match status" value="1"/>
</dbReference>
<dbReference type="EMBL" id="JAYFUL010000006">
    <property type="protein sequence ID" value="MEA5257196.1"/>
    <property type="molecule type" value="Genomic_DNA"/>
</dbReference>
<dbReference type="InterPro" id="IPR002142">
    <property type="entry name" value="Peptidase_S49"/>
</dbReference>
<organism evidence="6 7">
    <name type="scientific">Arcicella aquatica</name>
    <dbReference type="NCBI Taxonomy" id="217141"/>
    <lineage>
        <taxon>Bacteria</taxon>
        <taxon>Pseudomonadati</taxon>
        <taxon>Bacteroidota</taxon>
        <taxon>Cytophagia</taxon>
        <taxon>Cytophagales</taxon>
        <taxon>Flectobacillaceae</taxon>
        <taxon>Arcicella</taxon>
    </lineage>
</organism>
<dbReference type="RefSeq" id="WP_323247413.1">
    <property type="nucleotide sequence ID" value="NZ_JAYFUL010000006.1"/>
</dbReference>
<sequence>MLHLLGQGPLAIEERHFYDFYNRYLAGNQIDSRQITKTPVEMIASATINNYTQRELRWLGIETVEGKDGLVAVLTTRGATQRYGDYYSDGTEWLTQQIALCNGNPLVNAMLWRVDSPGGQLNGSQNMAASVRDSVKPIVGFGTNMVASAAFWAFSQCLECYLENEITAAGSIGTMSVYVDKSEALAKAGEKYLILRSSGAEDKNALNGIEAFEGEYQQKAIIQEQKVLDASRKIFLQEVQQKRVALTTDPGGSIFYGKEAVKIGLADGLMGFDNALKRADVLGLQYKRNN</sequence>
<dbReference type="PANTHER" id="PTHR33209:SF1">
    <property type="entry name" value="PEPTIDASE S49 DOMAIN-CONTAINING PROTEIN"/>
    <property type="match status" value="1"/>
</dbReference>
<feature type="domain" description="Peptidase S49" evidence="5">
    <location>
        <begin position="132"/>
        <end position="280"/>
    </location>
</feature>
<dbReference type="SUPFAM" id="SSF52096">
    <property type="entry name" value="ClpP/crotonase"/>
    <property type="match status" value="1"/>
</dbReference>
<keyword evidence="2" id="KW-0645">Protease</keyword>
<gene>
    <name evidence="6" type="ORF">VB264_05315</name>
</gene>
<reference evidence="6 7" key="1">
    <citation type="submission" date="2023-12" db="EMBL/GenBank/DDBJ databases">
        <title>Novel species of the genus Arcicella isolated from rivers.</title>
        <authorList>
            <person name="Lu H."/>
        </authorList>
    </citation>
    <scope>NUCLEOTIDE SEQUENCE [LARGE SCALE GENOMIC DNA]</scope>
    <source>
        <strain evidence="6 7">LMG 21963</strain>
    </source>
</reference>